<comment type="catalytic activity">
    <reaction evidence="12">
        <text>L-proline(in) + Na(+)(in) = L-proline(out) + Na(+)(out)</text>
        <dbReference type="Rhea" id="RHEA:28967"/>
        <dbReference type="ChEBI" id="CHEBI:29101"/>
        <dbReference type="ChEBI" id="CHEBI:60039"/>
    </reaction>
</comment>
<dbReference type="OrthoDB" id="9789704at2"/>
<dbReference type="EMBL" id="BJMM01000007">
    <property type="protein sequence ID" value="GEB49567.1"/>
    <property type="molecule type" value="Genomic_DNA"/>
</dbReference>
<feature type="transmembrane region" description="Helical" evidence="15">
    <location>
        <begin position="187"/>
        <end position="213"/>
    </location>
</feature>
<keyword evidence="11" id="KW-0739">Sodium transport</keyword>
<evidence type="ECO:0000256" key="14">
    <source>
        <dbReference type="SAM" id="MobiDB-lite"/>
    </source>
</evidence>
<evidence type="ECO:0000313" key="16">
    <source>
        <dbReference type="EMBL" id="GEB49567.1"/>
    </source>
</evidence>
<dbReference type="Proteomes" id="UP000319210">
    <property type="component" value="Unassembled WGS sequence"/>
</dbReference>
<evidence type="ECO:0000256" key="7">
    <source>
        <dbReference type="ARBA" id="ARBA00022989"/>
    </source>
</evidence>
<evidence type="ECO:0000256" key="5">
    <source>
        <dbReference type="ARBA" id="ARBA00022692"/>
    </source>
</evidence>
<proteinExistence type="inferred from homology"/>
<feature type="transmembrane region" description="Helical" evidence="15">
    <location>
        <begin position="424"/>
        <end position="444"/>
    </location>
</feature>
<dbReference type="GO" id="GO:0006814">
    <property type="term" value="P:sodium ion transport"/>
    <property type="evidence" value="ECO:0007669"/>
    <property type="project" value="UniProtKB-KW"/>
</dbReference>
<keyword evidence="7 15" id="KW-1133">Transmembrane helix</keyword>
<feature type="transmembrane region" description="Helical" evidence="15">
    <location>
        <begin position="450"/>
        <end position="470"/>
    </location>
</feature>
<evidence type="ECO:0000256" key="10">
    <source>
        <dbReference type="ARBA" id="ARBA00023136"/>
    </source>
</evidence>
<keyword evidence="3" id="KW-0813">Transport</keyword>
<feature type="transmembrane region" description="Helical" evidence="15">
    <location>
        <begin position="43"/>
        <end position="67"/>
    </location>
</feature>
<dbReference type="InterPro" id="IPR050277">
    <property type="entry name" value="Sodium:Solute_Symporter"/>
</dbReference>
<evidence type="ECO:0000256" key="4">
    <source>
        <dbReference type="ARBA" id="ARBA00022475"/>
    </source>
</evidence>
<evidence type="ECO:0000256" key="2">
    <source>
        <dbReference type="ARBA" id="ARBA00006434"/>
    </source>
</evidence>
<feature type="transmembrane region" description="Helical" evidence="15">
    <location>
        <begin position="153"/>
        <end position="175"/>
    </location>
</feature>
<keyword evidence="8" id="KW-0915">Sodium</keyword>
<keyword evidence="9" id="KW-0406">Ion transport</keyword>
<evidence type="ECO:0000256" key="9">
    <source>
        <dbReference type="ARBA" id="ARBA00023065"/>
    </source>
</evidence>
<dbReference type="InterPro" id="IPR001734">
    <property type="entry name" value="Na/solute_symporter"/>
</dbReference>
<dbReference type="CDD" id="cd11477">
    <property type="entry name" value="SLC5sbd_u1"/>
    <property type="match status" value="1"/>
</dbReference>
<sequence>MSGVDWVVVGAYFFVMLGIGLFASRRIDNVADFFTARGRIPWWLSGISHHMSGYSAIMFVTFAAVAYDYGITVYFWWPLTIGLAVGIGAFLFAPRWNRLRARHGVNSPLEYLAVRYNLPTQQVLAYSGAALKVVDIASKWVAIAVLLQGFADIPLAWGIVLTGVCTMIYMAFGGLWADVLTDFGQFVIQFVAGIAMLVAVMAHLSGFATLWTMWDELPADHGDPVNGSVTTGLIMAFLLVKTFEYNGGMWNLAQRYMAAPSGSRAKRSALLSSALWLLWPLILFIPMIAAPLIVPGLQNGEESYIRLAQELLPTGLIGLLLAGFFSHTMAMVASDSNVITAVITRDLAPVLVPKVRRLGERQDLLFARLTTVAFVTASMGFALFADPDGFIMTVVVSIVAATMGPISIPLMLGLLPWFKRHGPLAAIGSWAGGLAVWSYLYWGVDGATEAMTVGLPLLTSLVLYIVLGLVKPQGSVRGSALVDSLGIPDGPDSPDAPDDPDAPDGGLRGAAAPFPAQGGPTAPDPRPDGGAATPSP</sequence>
<protein>
    <submittedName>
        <fullName evidence="16">Sodium-coupled permease</fullName>
    </submittedName>
</protein>
<dbReference type="GO" id="GO:0015293">
    <property type="term" value="F:symporter activity"/>
    <property type="evidence" value="ECO:0007669"/>
    <property type="project" value="UniProtKB-KW"/>
</dbReference>
<evidence type="ECO:0000313" key="17">
    <source>
        <dbReference type="Proteomes" id="UP000319210"/>
    </source>
</evidence>
<feature type="transmembrane region" description="Helical" evidence="15">
    <location>
        <begin position="314"/>
        <end position="333"/>
    </location>
</feature>
<dbReference type="AlphaFoldDB" id="A0A4Y3QY36"/>
<keyword evidence="17" id="KW-1185">Reference proteome</keyword>
<evidence type="ECO:0000256" key="8">
    <source>
        <dbReference type="ARBA" id="ARBA00023053"/>
    </source>
</evidence>
<dbReference type="GO" id="GO:0005886">
    <property type="term" value="C:plasma membrane"/>
    <property type="evidence" value="ECO:0007669"/>
    <property type="project" value="UniProtKB-SubCell"/>
</dbReference>
<feature type="transmembrane region" description="Helical" evidence="15">
    <location>
        <begin position="390"/>
        <end position="412"/>
    </location>
</feature>
<reference evidence="16 17" key="1">
    <citation type="submission" date="2019-06" db="EMBL/GenBank/DDBJ databases">
        <title>Whole genome shotgun sequence of Streptomyces cacaoi subsp. cacaoi NBRC 12748.</title>
        <authorList>
            <person name="Hosoyama A."/>
            <person name="Uohara A."/>
            <person name="Ohji S."/>
            <person name="Ichikawa N."/>
        </authorList>
    </citation>
    <scope>NUCLEOTIDE SEQUENCE [LARGE SCALE GENOMIC DNA]</scope>
    <source>
        <strain evidence="16 17">NBRC 12748</strain>
    </source>
</reference>
<comment type="subcellular location">
    <subcellularLocation>
        <location evidence="1">Cell membrane</location>
        <topology evidence="1">Multi-pass membrane protein</topology>
    </subcellularLocation>
</comment>
<comment type="caution">
    <text evidence="16">The sequence shown here is derived from an EMBL/GenBank/DDBJ whole genome shotgun (WGS) entry which is preliminary data.</text>
</comment>
<dbReference type="RefSeq" id="WP_086816157.1">
    <property type="nucleotide sequence ID" value="NZ_BJMM01000007.1"/>
</dbReference>
<feature type="transmembrane region" description="Helical" evidence="15">
    <location>
        <begin position="233"/>
        <end position="253"/>
    </location>
</feature>
<feature type="transmembrane region" description="Helical" evidence="15">
    <location>
        <begin position="274"/>
        <end position="294"/>
    </location>
</feature>
<feature type="transmembrane region" description="Helical" evidence="15">
    <location>
        <begin position="123"/>
        <end position="147"/>
    </location>
</feature>
<keyword evidence="4" id="KW-1003">Cell membrane</keyword>
<dbReference type="Gene3D" id="1.20.1730.10">
    <property type="entry name" value="Sodium/glucose cotransporter"/>
    <property type="match status" value="1"/>
</dbReference>
<dbReference type="PANTHER" id="PTHR48086:SF3">
    <property type="entry name" value="SODIUM_PROLINE SYMPORTER"/>
    <property type="match status" value="1"/>
</dbReference>
<feature type="compositionally biased region" description="Low complexity" evidence="14">
    <location>
        <begin position="503"/>
        <end position="521"/>
    </location>
</feature>
<feature type="transmembrane region" description="Helical" evidence="15">
    <location>
        <begin position="73"/>
        <end position="93"/>
    </location>
</feature>
<feature type="transmembrane region" description="Helical" evidence="15">
    <location>
        <begin position="6"/>
        <end position="23"/>
    </location>
</feature>
<keyword evidence="6" id="KW-0769">Symport</keyword>
<dbReference type="InterPro" id="IPR038377">
    <property type="entry name" value="Na/Glc_symporter_sf"/>
</dbReference>
<evidence type="ECO:0000256" key="13">
    <source>
        <dbReference type="RuleBase" id="RU362091"/>
    </source>
</evidence>
<evidence type="ECO:0000256" key="15">
    <source>
        <dbReference type="SAM" id="Phobius"/>
    </source>
</evidence>
<keyword evidence="10 15" id="KW-0472">Membrane</keyword>
<keyword evidence="5 15" id="KW-0812">Transmembrane</keyword>
<feature type="transmembrane region" description="Helical" evidence="15">
    <location>
        <begin position="364"/>
        <end position="384"/>
    </location>
</feature>
<dbReference type="Pfam" id="PF00474">
    <property type="entry name" value="SSF"/>
    <property type="match status" value="1"/>
</dbReference>
<accession>A0A4Y3QY36</accession>
<gene>
    <name evidence="16" type="ORF">SCA03_21180</name>
</gene>
<evidence type="ECO:0000256" key="12">
    <source>
        <dbReference type="ARBA" id="ARBA00033708"/>
    </source>
</evidence>
<evidence type="ECO:0000256" key="1">
    <source>
        <dbReference type="ARBA" id="ARBA00004651"/>
    </source>
</evidence>
<dbReference type="PANTHER" id="PTHR48086">
    <property type="entry name" value="SODIUM/PROLINE SYMPORTER-RELATED"/>
    <property type="match status" value="1"/>
</dbReference>
<evidence type="ECO:0000256" key="6">
    <source>
        <dbReference type="ARBA" id="ARBA00022847"/>
    </source>
</evidence>
<name>A0A4Y3QY36_STRCI</name>
<dbReference type="PROSITE" id="PS50283">
    <property type="entry name" value="NA_SOLUT_SYMP_3"/>
    <property type="match status" value="1"/>
</dbReference>
<comment type="similarity">
    <text evidence="2 13">Belongs to the sodium:solute symporter (SSF) (TC 2.A.21) family.</text>
</comment>
<evidence type="ECO:0000256" key="3">
    <source>
        <dbReference type="ARBA" id="ARBA00022448"/>
    </source>
</evidence>
<organism evidence="16 17">
    <name type="scientific">Streptomyces cacaoi</name>
    <dbReference type="NCBI Taxonomy" id="1898"/>
    <lineage>
        <taxon>Bacteria</taxon>
        <taxon>Bacillati</taxon>
        <taxon>Actinomycetota</taxon>
        <taxon>Actinomycetes</taxon>
        <taxon>Kitasatosporales</taxon>
        <taxon>Streptomycetaceae</taxon>
        <taxon>Streptomyces</taxon>
    </lineage>
</organism>
<feature type="region of interest" description="Disordered" evidence="14">
    <location>
        <begin position="482"/>
        <end position="536"/>
    </location>
</feature>
<evidence type="ECO:0000256" key="11">
    <source>
        <dbReference type="ARBA" id="ARBA00023201"/>
    </source>
</evidence>